<dbReference type="HOGENOM" id="CLU_160986_0_0_1"/>
<proteinExistence type="predicted"/>
<accession>K7U670</accession>
<protein>
    <submittedName>
        <fullName evidence="1">Uncharacterized protein</fullName>
    </submittedName>
</protein>
<dbReference type="InParanoid" id="K7U670"/>
<gene>
    <name evidence="1" type="ORF">ZEAMMB73_Zm00001d053346</name>
</gene>
<evidence type="ECO:0000313" key="1">
    <source>
        <dbReference type="EMBL" id="AQK59297.1"/>
    </source>
</evidence>
<dbReference type="KEGG" id="zma:103654710"/>
<dbReference type="AlphaFoldDB" id="K7U670"/>
<name>K7U670_MAIZE</name>
<dbReference type="PaxDb" id="4577-GRMZM2G337068_P01"/>
<sequence>MAMHRAAALALRRLAAAATVAAPRPVSLLAPFRPVAAAAATNTGFLLLPTTAAAAAALFTRRGYAARGGGDRKAVSEEEGDFYDEIEFETMGSDVEFYGDYDDEDLDVLEDSEDLEHDAGPSR</sequence>
<dbReference type="EMBL" id="CM000780">
    <property type="protein sequence ID" value="AQK59297.1"/>
    <property type="molecule type" value="Genomic_DNA"/>
</dbReference>
<organism evidence="1">
    <name type="scientific">Zea mays</name>
    <name type="common">Maize</name>
    <dbReference type="NCBI Taxonomy" id="4577"/>
    <lineage>
        <taxon>Eukaryota</taxon>
        <taxon>Viridiplantae</taxon>
        <taxon>Streptophyta</taxon>
        <taxon>Embryophyta</taxon>
        <taxon>Tracheophyta</taxon>
        <taxon>Spermatophyta</taxon>
        <taxon>Magnoliopsida</taxon>
        <taxon>Liliopsida</taxon>
        <taxon>Poales</taxon>
        <taxon>Poaceae</taxon>
        <taxon>PACMAD clade</taxon>
        <taxon>Panicoideae</taxon>
        <taxon>Andropogonodae</taxon>
        <taxon>Andropogoneae</taxon>
        <taxon>Tripsacinae</taxon>
        <taxon>Zea</taxon>
    </lineage>
</organism>
<reference evidence="1" key="1">
    <citation type="submission" date="2015-12" db="EMBL/GenBank/DDBJ databases">
        <title>Update maize B73 reference genome by single molecule sequencing technologies.</title>
        <authorList>
            <consortium name="Maize Genome Sequencing Project"/>
            <person name="Ware D."/>
        </authorList>
    </citation>
    <scope>NUCLEOTIDE SEQUENCE</scope>
    <source>
        <tissue evidence="1">Seedling</tissue>
    </source>
</reference>